<dbReference type="PANTHER" id="PTHR43005:SF1">
    <property type="entry name" value="SPERMIDINE_PUTRESCINE TRANSPORT SYSTEM PERMEASE PROTEIN"/>
    <property type="match status" value="1"/>
</dbReference>
<evidence type="ECO:0000256" key="6">
    <source>
        <dbReference type="ARBA" id="ARBA00023136"/>
    </source>
</evidence>
<evidence type="ECO:0000256" key="3">
    <source>
        <dbReference type="ARBA" id="ARBA00022475"/>
    </source>
</evidence>
<feature type="transmembrane region" description="Helical" evidence="7">
    <location>
        <begin position="6"/>
        <end position="25"/>
    </location>
</feature>
<keyword evidence="5 7" id="KW-1133">Transmembrane helix</keyword>
<dbReference type="Pfam" id="PF00528">
    <property type="entry name" value="BPD_transp_1"/>
    <property type="match status" value="1"/>
</dbReference>
<feature type="transmembrane region" description="Helical" evidence="7">
    <location>
        <begin position="123"/>
        <end position="141"/>
    </location>
</feature>
<keyword evidence="10" id="KW-1185">Reference proteome</keyword>
<keyword evidence="6 7" id="KW-0472">Membrane</keyword>
<accession>A0A0J9GU57</accession>
<comment type="similarity">
    <text evidence="7">Belongs to the binding-protein-dependent transport system permease family.</text>
</comment>
<evidence type="ECO:0000313" key="10">
    <source>
        <dbReference type="Proteomes" id="UP000037178"/>
    </source>
</evidence>
<dbReference type="PANTHER" id="PTHR43005">
    <property type="entry name" value="BLR7065 PROTEIN"/>
    <property type="match status" value="1"/>
</dbReference>
<comment type="caution">
    <text evidence="9">The sequence shown here is derived from an EMBL/GenBank/DDBJ whole genome shotgun (WGS) entry which is preliminary data.</text>
</comment>
<dbReference type="SUPFAM" id="SSF161098">
    <property type="entry name" value="MetI-like"/>
    <property type="match status" value="1"/>
</dbReference>
<organism evidence="9 10">
    <name type="scientific">Candidatus Rhodobacter oscarellae</name>
    <dbReference type="NCBI Taxonomy" id="1675527"/>
    <lineage>
        <taxon>Bacteria</taxon>
        <taxon>Pseudomonadati</taxon>
        <taxon>Pseudomonadota</taxon>
        <taxon>Alphaproteobacteria</taxon>
        <taxon>Rhodobacterales</taxon>
        <taxon>Rhodobacter group</taxon>
        <taxon>Rhodobacter</taxon>
    </lineage>
</organism>
<dbReference type="RefSeq" id="WP_235438964.1">
    <property type="nucleotide sequence ID" value="NZ_LFTY01000002.1"/>
</dbReference>
<dbReference type="STRING" id="1675527.AIOL_002062"/>
<evidence type="ECO:0000256" key="5">
    <source>
        <dbReference type="ARBA" id="ARBA00022989"/>
    </source>
</evidence>
<evidence type="ECO:0000256" key="4">
    <source>
        <dbReference type="ARBA" id="ARBA00022692"/>
    </source>
</evidence>
<evidence type="ECO:0000256" key="1">
    <source>
        <dbReference type="ARBA" id="ARBA00004651"/>
    </source>
</evidence>
<dbReference type="AlphaFoldDB" id="A0A0J9GU57"/>
<dbReference type="CDD" id="cd06261">
    <property type="entry name" value="TM_PBP2"/>
    <property type="match status" value="1"/>
</dbReference>
<feature type="transmembrane region" description="Helical" evidence="7">
    <location>
        <begin position="195"/>
        <end position="217"/>
    </location>
</feature>
<keyword evidence="3" id="KW-1003">Cell membrane</keyword>
<evidence type="ECO:0000256" key="7">
    <source>
        <dbReference type="RuleBase" id="RU363032"/>
    </source>
</evidence>
<proteinExistence type="inferred from homology"/>
<dbReference type="InterPro" id="IPR035906">
    <property type="entry name" value="MetI-like_sf"/>
</dbReference>
<keyword evidence="2 7" id="KW-0813">Transport</keyword>
<reference evidence="9 10" key="1">
    <citation type="submission" date="2015-06" db="EMBL/GenBank/DDBJ databases">
        <title>Draft genome sequence of an Alphaproteobacteria species associated to the Mediterranean sponge Oscarella lobularis.</title>
        <authorList>
            <person name="Jourda C."/>
            <person name="Santini S."/>
            <person name="Claverie J.-M."/>
        </authorList>
    </citation>
    <scope>NUCLEOTIDE SEQUENCE [LARGE SCALE GENOMIC DNA]</scope>
    <source>
        <strain evidence="9">IGS</strain>
    </source>
</reference>
<dbReference type="EMBL" id="LFTY01000002">
    <property type="protein sequence ID" value="KMW57103.1"/>
    <property type="molecule type" value="Genomic_DNA"/>
</dbReference>
<feature type="transmembrane region" description="Helical" evidence="7">
    <location>
        <begin position="255"/>
        <end position="276"/>
    </location>
</feature>
<evidence type="ECO:0000256" key="2">
    <source>
        <dbReference type="ARBA" id="ARBA00022448"/>
    </source>
</evidence>
<feature type="transmembrane region" description="Helical" evidence="7">
    <location>
        <begin position="147"/>
        <end position="174"/>
    </location>
</feature>
<dbReference type="InterPro" id="IPR000515">
    <property type="entry name" value="MetI-like"/>
</dbReference>
<comment type="subcellular location">
    <subcellularLocation>
        <location evidence="1 7">Cell membrane</location>
        <topology evidence="1 7">Multi-pass membrane protein</topology>
    </subcellularLocation>
</comment>
<keyword evidence="4 7" id="KW-0812">Transmembrane</keyword>
<feature type="transmembrane region" description="Helical" evidence="7">
    <location>
        <begin position="97"/>
        <end position="116"/>
    </location>
</feature>
<dbReference type="GO" id="GO:0005886">
    <property type="term" value="C:plasma membrane"/>
    <property type="evidence" value="ECO:0007669"/>
    <property type="project" value="UniProtKB-SubCell"/>
</dbReference>
<name>A0A0J9GU57_9RHOB</name>
<dbReference type="GO" id="GO:0055085">
    <property type="term" value="P:transmembrane transport"/>
    <property type="evidence" value="ECO:0007669"/>
    <property type="project" value="InterPro"/>
</dbReference>
<protein>
    <submittedName>
        <fullName evidence="9">Putative alpha-xyloside ABC transporter, permease component</fullName>
    </submittedName>
</protein>
<feature type="transmembrane region" description="Helical" evidence="7">
    <location>
        <begin position="63"/>
        <end position="85"/>
    </location>
</feature>
<sequence>MLATAILFLLVFAGIPLIYTVILSFQEIDPFKINRIVHEWVGFENYRDTLGSAKAWSVFSNTVIFLCLSVSIQFVVGFGLALVFVSRFVGRDVMRGLFLVSWITPQIAVGIIWVSIFSQKIGILNYALTSLGIVDAPIGWLTDPDYALYSVTIANIWLGIPFNMIFLTVGLLAIPSNLYEAARMDGANAWSRFRHVTLPSMIPTIVTVISLGIIFTLQQFELFAAMTSGGPAGASLVMQYWSWEFSFLTFEIGKGSTIATAMLLFVTVVGGFYVYFSRVDDVV</sequence>
<dbReference type="Proteomes" id="UP000037178">
    <property type="component" value="Unassembled WGS sequence"/>
</dbReference>
<dbReference type="PROSITE" id="PS50928">
    <property type="entry name" value="ABC_TM1"/>
    <property type="match status" value="1"/>
</dbReference>
<feature type="domain" description="ABC transmembrane type-1" evidence="8">
    <location>
        <begin position="59"/>
        <end position="275"/>
    </location>
</feature>
<gene>
    <name evidence="9" type="ORF">AIOL_002062</name>
</gene>
<dbReference type="Gene3D" id="1.10.3720.10">
    <property type="entry name" value="MetI-like"/>
    <property type="match status" value="1"/>
</dbReference>
<evidence type="ECO:0000259" key="8">
    <source>
        <dbReference type="PROSITE" id="PS50928"/>
    </source>
</evidence>
<dbReference type="PATRIC" id="fig|1675527.3.peg.2169"/>
<evidence type="ECO:0000313" key="9">
    <source>
        <dbReference type="EMBL" id="KMW57103.1"/>
    </source>
</evidence>